<dbReference type="Pfam" id="PF00254">
    <property type="entry name" value="FKBP_C"/>
    <property type="match status" value="1"/>
</dbReference>
<dbReference type="PROSITE" id="PS50059">
    <property type="entry name" value="FKBP_PPIASE"/>
    <property type="match status" value="1"/>
</dbReference>
<protein>
    <recommendedName>
        <fullName evidence="7">Peptidyl-prolyl cis-trans isomerase</fullName>
        <ecNumber evidence="7">5.2.1.8</ecNumber>
    </recommendedName>
</protein>
<dbReference type="RefSeq" id="WP_011342380.1">
    <property type="nucleotide sequence ID" value="NC_007498.2"/>
</dbReference>
<keyword evidence="11" id="KW-1185">Reference proteome</keyword>
<sequence length="228" mass="25050">MKYFFCSLLALTCIPAVVSAQDAPQLQTPEARASYSLGHKIGSDFKAQNIVVDPDLVAQGLKDALAGQTPALSEDQQREALKELQKRVAARQQMMKNQVADKNLWEGRAFLNKNRQKPGIISSATGLQYKVLDAGAGKRPGLQDRVTVHYRGRLLDGTEFDSSYKRGKPATFPVQGVIRGWTEALLMMKPGAKWQLFIPPDLAYGKKGSHGIGPNATLIFDVELLEIN</sequence>
<proteinExistence type="inferred from homology"/>
<gene>
    <name evidence="10" type="ordered locus">Pcar_2604</name>
</gene>
<dbReference type="EMBL" id="CP000142">
    <property type="protein sequence ID" value="ABA89842.1"/>
    <property type="molecule type" value="Genomic_DNA"/>
</dbReference>
<dbReference type="OrthoDB" id="9812109at2"/>
<dbReference type="InterPro" id="IPR008104">
    <property type="entry name" value="INFPOTNTIATR"/>
</dbReference>
<evidence type="ECO:0000256" key="3">
    <source>
        <dbReference type="ARBA" id="ARBA00022729"/>
    </source>
</evidence>
<dbReference type="GO" id="GO:0016020">
    <property type="term" value="C:membrane"/>
    <property type="evidence" value="ECO:0007669"/>
    <property type="project" value="InterPro"/>
</dbReference>
<dbReference type="InterPro" id="IPR000774">
    <property type="entry name" value="PPIase_FKBP_N"/>
</dbReference>
<dbReference type="eggNOG" id="COG0545">
    <property type="taxonomic scope" value="Bacteria"/>
</dbReference>
<dbReference type="EC" id="5.2.1.8" evidence="7"/>
<organism evidence="10 11">
    <name type="scientific">Syntrophotalea carbinolica (strain DSM 2380 / NBRC 103641 / GraBd1)</name>
    <name type="common">Pelobacter carbinolicus</name>
    <dbReference type="NCBI Taxonomy" id="338963"/>
    <lineage>
        <taxon>Bacteria</taxon>
        <taxon>Pseudomonadati</taxon>
        <taxon>Thermodesulfobacteriota</taxon>
        <taxon>Desulfuromonadia</taxon>
        <taxon>Desulfuromonadales</taxon>
        <taxon>Syntrophotaleaceae</taxon>
        <taxon>Syntrophotalea</taxon>
    </lineage>
</organism>
<name>Q3A1B5_SYNC1</name>
<reference evidence="11" key="1">
    <citation type="submission" date="2005-10" db="EMBL/GenBank/DDBJ databases">
        <title>Complete sequence of Pelobacter carbinolicus DSM 2380.</title>
        <authorList>
            <person name="Copeland A."/>
            <person name="Lucas S."/>
            <person name="Lapidus A."/>
            <person name="Barry K."/>
            <person name="Detter J.C."/>
            <person name="Glavina T."/>
            <person name="Hammon N."/>
            <person name="Israni S."/>
            <person name="Pitluck S."/>
            <person name="Chertkov O."/>
            <person name="Schmutz J."/>
            <person name="Larimer F."/>
            <person name="Land M."/>
            <person name="Kyrpides N."/>
            <person name="Ivanova N."/>
            <person name="Richardson P."/>
        </authorList>
    </citation>
    <scope>NUCLEOTIDE SEQUENCE [LARGE SCALE GENOMIC DNA]</scope>
    <source>
        <strain evidence="11">DSM 2380 / NBRC 103641 / GraBd1</strain>
    </source>
</reference>
<dbReference type="InterPro" id="IPR001179">
    <property type="entry name" value="PPIase_FKBP_dom"/>
</dbReference>
<feature type="chain" id="PRO_5004223523" description="Peptidyl-prolyl cis-trans isomerase" evidence="8">
    <location>
        <begin position="21"/>
        <end position="228"/>
    </location>
</feature>
<reference evidence="10 11" key="2">
    <citation type="journal article" date="2012" name="BMC Genomics">
        <title>The genome of Pelobacter carbinolicus reveals surprising metabolic capabilities and physiological features.</title>
        <authorList>
            <person name="Aklujkar M."/>
            <person name="Haveman S.A."/>
            <person name="Didonato R.Jr."/>
            <person name="Chertkov O."/>
            <person name="Han C.S."/>
            <person name="Land M.L."/>
            <person name="Brown P."/>
            <person name="Lovley D.R."/>
        </authorList>
    </citation>
    <scope>NUCLEOTIDE SEQUENCE [LARGE SCALE GENOMIC DNA]</scope>
    <source>
        <strain evidence="11">DSM 2380 / NBRC 103641 / GraBd1</strain>
    </source>
</reference>
<evidence type="ECO:0000256" key="5">
    <source>
        <dbReference type="ARBA" id="ARBA00023235"/>
    </source>
</evidence>
<keyword evidence="4 6" id="KW-0697">Rotamase</keyword>
<dbReference type="Pfam" id="PF01346">
    <property type="entry name" value="FKBP_N"/>
    <property type="match status" value="1"/>
</dbReference>
<evidence type="ECO:0000256" key="7">
    <source>
        <dbReference type="RuleBase" id="RU003915"/>
    </source>
</evidence>
<evidence type="ECO:0000313" key="11">
    <source>
        <dbReference type="Proteomes" id="UP000002534"/>
    </source>
</evidence>
<feature type="domain" description="PPIase FKBP-type" evidence="9">
    <location>
        <begin position="143"/>
        <end position="228"/>
    </location>
</feature>
<comment type="similarity">
    <text evidence="2 7">Belongs to the FKBP-type PPIase family.</text>
</comment>
<dbReference type="Gene3D" id="1.10.287.460">
    <property type="entry name" value="Peptidyl-prolyl cis-trans isomerase, FKBP-type, N-terminal domain"/>
    <property type="match status" value="1"/>
</dbReference>
<dbReference type="AlphaFoldDB" id="Q3A1B5"/>
<dbReference type="PANTHER" id="PTHR43811:SF57">
    <property type="entry name" value="FKBP-TYPE PEPTIDYL-PROLYL CIS-TRANS ISOMERASE FKPA-RELATED"/>
    <property type="match status" value="1"/>
</dbReference>
<dbReference type="Proteomes" id="UP000002534">
    <property type="component" value="Chromosome"/>
</dbReference>
<evidence type="ECO:0000259" key="9">
    <source>
        <dbReference type="PROSITE" id="PS50059"/>
    </source>
</evidence>
<keyword evidence="5 6" id="KW-0413">Isomerase</keyword>
<evidence type="ECO:0000256" key="4">
    <source>
        <dbReference type="ARBA" id="ARBA00023110"/>
    </source>
</evidence>
<evidence type="ECO:0000313" key="10">
    <source>
        <dbReference type="EMBL" id="ABA89842.1"/>
    </source>
</evidence>
<dbReference type="InterPro" id="IPR046357">
    <property type="entry name" value="PPIase_dom_sf"/>
</dbReference>
<evidence type="ECO:0000256" key="8">
    <source>
        <dbReference type="SAM" id="SignalP"/>
    </source>
</evidence>
<comment type="catalytic activity">
    <reaction evidence="1 6 7">
        <text>[protein]-peptidylproline (omega=180) = [protein]-peptidylproline (omega=0)</text>
        <dbReference type="Rhea" id="RHEA:16237"/>
        <dbReference type="Rhea" id="RHEA-COMP:10747"/>
        <dbReference type="Rhea" id="RHEA-COMP:10748"/>
        <dbReference type="ChEBI" id="CHEBI:83833"/>
        <dbReference type="ChEBI" id="CHEBI:83834"/>
        <dbReference type="EC" id="5.2.1.8"/>
    </reaction>
</comment>
<dbReference type="PRINTS" id="PR01730">
    <property type="entry name" value="INFPOTNTIATR"/>
</dbReference>
<dbReference type="KEGG" id="pca:Pcar_2604"/>
<dbReference type="FunFam" id="3.10.50.40:FF:000006">
    <property type="entry name" value="Peptidyl-prolyl cis-trans isomerase"/>
    <property type="match status" value="1"/>
</dbReference>
<keyword evidence="3 8" id="KW-0732">Signal</keyword>
<evidence type="ECO:0000256" key="1">
    <source>
        <dbReference type="ARBA" id="ARBA00000971"/>
    </source>
</evidence>
<dbReference type="PANTHER" id="PTHR43811">
    <property type="entry name" value="FKBP-TYPE PEPTIDYL-PROLYL CIS-TRANS ISOMERASE FKPA"/>
    <property type="match status" value="1"/>
</dbReference>
<accession>Q3A1B5</accession>
<dbReference type="GO" id="GO:0003755">
    <property type="term" value="F:peptidyl-prolyl cis-trans isomerase activity"/>
    <property type="evidence" value="ECO:0007669"/>
    <property type="project" value="UniProtKB-UniRule"/>
</dbReference>
<dbReference type="Gene3D" id="3.10.50.40">
    <property type="match status" value="1"/>
</dbReference>
<dbReference type="GO" id="GO:0006457">
    <property type="term" value="P:protein folding"/>
    <property type="evidence" value="ECO:0007669"/>
    <property type="project" value="InterPro"/>
</dbReference>
<dbReference type="HOGENOM" id="CLU_013615_0_1_7"/>
<evidence type="ECO:0000256" key="2">
    <source>
        <dbReference type="ARBA" id="ARBA00006577"/>
    </source>
</evidence>
<feature type="signal peptide" evidence="8">
    <location>
        <begin position="1"/>
        <end position="20"/>
    </location>
</feature>
<dbReference type="STRING" id="338963.Pcar_2604"/>
<evidence type="ECO:0000256" key="6">
    <source>
        <dbReference type="PROSITE-ProRule" id="PRU00277"/>
    </source>
</evidence>
<dbReference type="SUPFAM" id="SSF54534">
    <property type="entry name" value="FKBP-like"/>
    <property type="match status" value="1"/>
</dbReference>
<dbReference type="InterPro" id="IPR036944">
    <property type="entry name" value="PPIase_FKBP_N_sf"/>
</dbReference>